<evidence type="ECO:0000256" key="2">
    <source>
        <dbReference type="ARBA" id="ARBA00022729"/>
    </source>
</evidence>
<evidence type="ECO:0000313" key="5">
    <source>
        <dbReference type="Proteomes" id="UP000436088"/>
    </source>
</evidence>
<gene>
    <name evidence="4" type="ORF">F3Y22_tig00111566pilonHSYRG00055</name>
</gene>
<keyword evidence="5" id="KW-1185">Reference proteome</keyword>
<dbReference type="Proteomes" id="UP000436088">
    <property type="component" value="Unassembled WGS sequence"/>
</dbReference>
<dbReference type="GO" id="GO:0005886">
    <property type="term" value="C:plasma membrane"/>
    <property type="evidence" value="ECO:0007669"/>
    <property type="project" value="TreeGrafter"/>
</dbReference>
<dbReference type="GO" id="GO:0010215">
    <property type="term" value="P:cellulose microfibril organization"/>
    <property type="evidence" value="ECO:0007669"/>
    <property type="project" value="InterPro"/>
</dbReference>
<dbReference type="PANTHER" id="PTHR31673">
    <property type="entry name" value="PROTEIN COBRA"/>
    <property type="match status" value="1"/>
</dbReference>
<dbReference type="PANTHER" id="PTHR31673:SF23">
    <property type="entry name" value="COBRA-LIKE PROTEIN 4"/>
    <property type="match status" value="1"/>
</dbReference>
<reference evidence="4" key="1">
    <citation type="submission" date="2019-09" db="EMBL/GenBank/DDBJ databases">
        <title>Draft genome information of white flower Hibiscus syriacus.</title>
        <authorList>
            <person name="Kim Y.-M."/>
        </authorList>
    </citation>
    <scope>NUCLEOTIDE SEQUENCE [LARGE SCALE GENOMIC DNA]</scope>
    <source>
        <strain evidence="4">YM2019G1</strain>
    </source>
</reference>
<dbReference type="Pfam" id="PF04833">
    <property type="entry name" value="COBRA"/>
    <property type="match status" value="1"/>
</dbReference>
<name>A0A6A2XKV9_HIBSY</name>
<organism evidence="4 5">
    <name type="scientific">Hibiscus syriacus</name>
    <name type="common">Rose of Sharon</name>
    <dbReference type="NCBI Taxonomy" id="106335"/>
    <lineage>
        <taxon>Eukaryota</taxon>
        <taxon>Viridiplantae</taxon>
        <taxon>Streptophyta</taxon>
        <taxon>Embryophyta</taxon>
        <taxon>Tracheophyta</taxon>
        <taxon>Spermatophyta</taxon>
        <taxon>Magnoliopsida</taxon>
        <taxon>eudicotyledons</taxon>
        <taxon>Gunneridae</taxon>
        <taxon>Pentapetalae</taxon>
        <taxon>rosids</taxon>
        <taxon>malvids</taxon>
        <taxon>Malvales</taxon>
        <taxon>Malvaceae</taxon>
        <taxon>Malvoideae</taxon>
        <taxon>Hibiscus</taxon>
    </lineage>
</organism>
<evidence type="ECO:0000313" key="4">
    <source>
        <dbReference type="EMBL" id="KAE8676931.1"/>
    </source>
</evidence>
<proteinExistence type="inferred from homology"/>
<comment type="similarity">
    <text evidence="1">Belongs to the COBRA family.</text>
</comment>
<dbReference type="EMBL" id="VEPZ02001371">
    <property type="protein sequence ID" value="KAE8676931.1"/>
    <property type="molecule type" value="Genomic_DNA"/>
</dbReference>
<keyword evidence="2" id="KW-0732">Signal</keyword>
<comment type="caution">
    <text evidence="4">The sequence shown here is derived from an EMBL/GenBank/DDBJ whole genome shotgun (WGS) entry which is preliminary data.</text>
</comment>
<evidence type="ECO:0000256" key="1">
    <source>
        <dbReference type="ARBA" id="ARBA00005507"/>
    </source>
</evidence>
<evidence type="ECO:0000256" key="3">
    <source>
        <dbReference type="ARBA" id="ARBA00023180"/>
    </source>
</evidence>
<dbReference type="InterPro" id="IPR006918">
    <property type="entry name" value="COBRA_pln"/>
</dbReference>
<accession>A0A6A2XKV9</accession>
<keyword evidence="3" id="KW-0325">Glycoprotein</keyword>
<dbReference type="GO" id="GO:0052324">
    <property type="term" value="P:plant-type cell wall cellulose biosynthetic process"/>
    <property type="evidence" value="ECO:0007669"/>
    <property type="project" value="TreeGrafter"/>
</dbReference>
<sequence length="91" mass="10412">MVGAQAIDQGDCSNFKTNIPRSYERSPAIIDLLPVYNPDDMGVFYGVKDSNELLMGARNGGNVHSEMIFRKEEDEFTLDQGWVFPRILQWR</sequence>
<dbReference type="AlphaFoldDB" id="A0A6A2XKV9"/>
<protein>
    <submittedName>
        <fullName evidence="4">Uncharacterized protein</fullName>
    </submittedName>
</protein>